<dbReference type="Proteomes" id="UP000825729">
    <property type="component" value="Unassembled WGS sequence"/>
</dbReference>
<organism evidence="1 2">
    <name type="scientific">Aristolochia fimbriata</name>
    <name type="common">White veined hardy Dutchman's pipe vine</name>
    <dbReference type="NCBI Taxonomy" id="158543"/>
    <lineage>
        <taxon>Eukaryota</taxon>
        <taxon>Viridiplantae</taxon>
        <taxon>Streptophyta</taxon>
        <taxon>Embryophyta</taxon>
        <taxon>Tracheophyta</taxon>
        <taxon>Spermatophyta</taxon>
        <taxon>Magnoliopsida</taxon>
        <taxon>Magnoliidae</taxon>
        <taxon>Piperales</taxon>
        <taxon>Aristolochiaceae</taxon>
        <taxon>Aristolochia</taxon>
    </lineage>
</organism>
<dbReference type="PANTHER" id="PTHR35115">
    <property type="entry name" value="CYCLIN DELTA-3"/>
    <property type="match status" value="1"/>
</dbReference>
<comment type="caution">
    <text evidence="1">The sequence shown here is derived from an EMBL/GenBank/DDBJ whole genome shotgun (WGS) entry which is preliminary data.</text>
</comment>
<gene>
    <name evidence="1" type="ORF">H6P81_007248</name>
</gene>
<evidence type="ECO:0000313" key="1">
    <source>
        <dbReference type="EMBL" id="KAG9454344.1"/>
    </source>
</evidence>
<accession>A0AAV7F0Y8</accession>
<protein>
    <submittedName>
        <fullName evidence="1">Uncharacterized protein</fullName>
    </submittedName>
</protein>
<proteinExistence type="predicted"/>
<reference evidence="1 2" key="1">
    <citation type="submission" date="2021-07" db="EMBL/GenBank/DDBJ databases">
        <title>The Aristolochia fimbriata genome: insights into angiosperm evolution, floral development and chemical biosynthesis.</title>
        <authorList>
            <person name="Jiao Y."/>
        </authorList>
    </citation>
    <scope>NUCLEOTIDE SEQUENCE [LARGE SCALE GENOMIC DNA]</scope>
    <source>
        <strain evidence="1">IBCAS-2021</strain>
        <tissue evidence="1">Leaf</tissue>
    </source>
</reference>
<sequence>MLNLDNTFEQKNEIAKVVEEKLEKVAEAEEKTTGGLLLTEATKEKPSIGTLKPNLDKEKDPMAGIMDLMKEDEQIEYIKERVSEEGRQEDMKKGKPLEQIVLDQAAFLLDLASIEGTWTDFLEQIAECYKEAGLDEIAKFVLYRDP</sequence>
<evidence type="ECO:0000313" key="2">
    <source>
        <dbReference type="Proteomes" id="UP000825729"/>
    </source>
</evidence>
<dbReference type="PANTHER" id="PTHR35115:SF1">
    <property type="entry name" value="PROTEIN IN CHLOROPLAST ATPASE BIOGENESIS, CHLOROPLASTIC"/>
    <property type="match status" value="1"/>
</dbReference>
<dbReference type="EMBL" id="JAINDJ010000003">
    <property type="protein sequence ID" value="KAG9454344.1"/>
    <property type="molecule type" value="Genomic_DNA"/>
</dbReference>
<keyword evidence="2" id="KW-1185">Reference proteome</keyword>
<dbReference type="AlphaFoldDB" id="A0AAV7F0Y8"/>
<dbReference type="InterPro" id="IPR045287">
    <property type="entry name" value="PAB"/>
</dbReference>
<name>A0AAV7F0Y8_ARIFI</name>